<organism evidence="1 2">
    <name type="scientific">Haematococcus lacustris</name>
    <name type="common">Green alga</name>
    <name type="synonym">Haematococcus pluvialis</name>
    <dbReference type="NCBI Taxonomy" id="44745"/>
    <lineage>
        <taxon>Eukaryota</taxon>
        <taxon>Viridiplantae</taxon>
        <taxon>Chlorophyta</taxon>
        <taxon>core chlorophytes</taxon>
        <taxon>Chlorophyceae</taxon>
        <taxon>CS clade</taxon>
        <taxon>Chlamydomonadales</taxon>
        <taxon>Haematococcaceae</taxon>
        <taxon>Haematococcus</taxon>
    </lineage>
</organism>
<sequence length="64" mass="7026">MAPLQRPWWVMRKGRELMTLCKGRGRPPYDTASTPSGPSGCSCCEGGTEERERISIIVVSSLAE</sequence>
<reference evidence="1 2" key="1">
    <citation type="submission" date="2020-02" db="EMBL/GenBank/DDBJ databases">
        <title>Draft genome sequence of Haematococcus lacustris strain NIES-144.</title>
        <authorList>
            <person name="Morimoto D."/>
            <person name="Nakagawa S."/>
            <person name="Yoshida T."/>
            <person name="Sawayama S."/>
        </authorList>
    </citation>
    <scope>NUCLEOTIDE SEQUENCE [LARGE SCALE GENOMIC DNA]</scope>
    <source>
        <strain evidence="1 2">NIES-144</strain>
    </source>
</reference>
<keyword evidence="2" id="KW-1185">Reference proteome</keyword>
<name>A0A6A0ADJ3_HAELA</name>
<evidence type="ECO:0000313" key="1">
    <source>
        <dbReference type="EMBL" id="GFH30341.1"/>
    </source>
</evidence>
<proteinExistence type="predicted"/>
<protein>
    <submittedName>
        <fullName evidence="1">Uncharacterized protein</fullName>
    </submittedName>
</protein>
<gene>
    <name evidence="1" type="ORF">HaLaN_29176</name>
</gene>
<feature type="non-terminal residue" evidence="1">
    <location>
        <position position="64"/>
    </location>
</feature>
<feature type="non-terminal residue" evidence="1">
    <location>
        <position position="1"/>
    </location>
</feature>
<evidence type="ECO:0000313" key="2">
    <source>
        <dbReference type="Proteomes" id="UP000485058"/>
    </source>
</evidence>
<dbReference type="EMBL" id="BLLF01004842">
    <property type="protein sequence ID" value="GFH30341.1"/>
    <property type="molecule type" value="Genomic_DNA"/>
</dbReference>
<dbReference type="AlphaFoldDB" id="A0A6A0ADJ3"/>
<dbReference type="Proteomes" id="UP000485058">
    <property type="component" value="Unassembled WGS sequence"/>
</dbReference>
<accession>A0A6A0ADJ3</accession>
<comment type="caution">
    <text evidence="1">The sequence shown here is derived from an EMBL/GenBank/DDBJ whole genome shotgun (WGS) entry which is preliminary data.</text>
</comment>